<protein>
    <recommendedName>
        <fullName evidence="3">DUF3383 domain-containing protein</fullName>
    </recommendedName>
</protein>
<evidence type="ECO:0000313" key="2">
    <source>
        <dbReference type="Proteomes" id="UP000221168"/>
    </source>
</evidence>
<name>A0A2G1QMV0_9HYPH</name>
<accession>A0A2G1QMV0</accession>
<gene>
    <name evidence="1" type="ORF">CSC94_12730</name>
</gene>
<dbReference type="Pfam" id="PF11863">
    <property type="entry name" value="DUF3383"/>
    <property type="match status" value="1"/>
</dbReference>
<comment type="caution">
    <text evidence="1">The sequence shown here is derived from an EMBL/GenBank/DDBJ whole genome shotgun (WGS) entry which is preliminary data.</text>
</comment>
<dbReference type="OrthoDB" id="8421434at2"/>
<dbReference type="Proteomes" id="UP000221168">
    <property type="component" value="Unassembled WGS sequence"/>
</dbReference>
<keyword evidence="2" id="KW-1185">Reference proteome</keyword>
<reference evidence="1 2" key="1">
    <citation type="submission" date="2017-10" db="EMBL/GenBank/DDBJ databases">
        <title>Sedimentibacterium mangrovi gen. nov., sp. nov., a novel member of family Phyllobacteriacea isolated from mangrove sediment.</title>
        <authorList>
            <person name="Liao H."/>
            <person name="Tian Y."/>
        </authorList>
    </citation>
    <scope>NUCLEOTIDE SEQUENCE [LARGE SCALE GENOMIC DNA]</scope>
    <source>
        <strain evidence="1 2">X9-2-2</strain>
    </source>
</reference>
<evidence type="ECO:0008006" key="3">
    <source>
        <dbReference type="Google" id="ProtNLM"/>
    </source>
</evidence>
<sequence>MAVIPYSRVVDVTVTRADNFVARRGFGVALFLQSTAKAGKVDASNRTKLYASIEEVAADWATTDEAYKAAQIAFSQNPRPVAFKVGYYDTSTATDAAGMTSELNAVRDADPNWYFLTVEADLRDDATLVPAIAAWAEARTCIAIIDSNDANMKYPDDETNIAYTLKQTGYERTAIFYHETVAEYPSVALAAVIGTFVLDDDESAYTPAFKTLAGITRSNITSAALQAVTGFVPQLGQDKAQGNLASVYVDIGGQNHVQFGSVLEQNTFIDEVHFGDWLKARTEEELFNILKNNKRVSFDDRGMALLASGVEVVMNRAIAAGAIAADFDDVTGEYSPEYTMIVPRATSVPASQRNARVSPPIRVSFRYAGAVHYAQADYTITS</sequence>
<dbReference type="AlphaFoldDB" id="A0A2G1QMV0"/>
<dbReference type="EMBL" id="PDVP01000007">
    <property type="protein sequence ID" value="PHP66548.1"/>
    <property type="molecule type" value="Genomic_DNA"/>
</dbReference>
<evidence type="ECO:0000313" key="1">
    <source>
        <dbReference type="EMBL" id="PHP66548.1"/>
    </source>
</evidence>
<dbReference type="RefSeq" id="WP_099306734.1">
    <property type="nucleotide sequence ID" value="NZ_PDVP01000007.1"/>
</dbReference>
<organism evidence="1 2">
    <name type="scientific">Zhengella mangrovi</name>
    <dbReference type="NCBI Taxonomy" id="1982044"/>
    <lineage>
        <taxon>Bacteria</taxon>
        <taxon>Pseudomonadati</taxon>
        <taxon>Pseudomonadota</taxon>
        <taxon>Alphaproteobacteria</taxon>
        <taxon>Hyphomicrobiales</taxon>
        <taxon>Notoacmeibacteraceae</taxon>
        <taxon>Zhengella</taxon>
    </lineage>
</organism>
<proteinExistence type="predicted"/>
<dbReference type="InterPro" id="IPR021808">
    <property type="entry name" value="DUF3383"/>
</dbReference>